<gene>
    <name evidence="1" type="ORF">GCM10007390_03840</name>
</gene>
<evidence type="ECO:0000313" key="2">
    <source>
        <dbReference type="Proteomes" id="UP000598271"/>
    </source>
</evidence>
<proteinExistence type="predicted"/>
<dbReference type="AlphaFoldDB" id="A0A8J3D6T9"/>
<comment type="caution">
    <text evidence="1">The sequence shown here is derived from an EMBL/GenBank/DDBJ whole genome shotgun (WGS) entry which is preliminary data.</text>
</comment>
<dbReference type="EMBL" id="BMXF01000001">
    <property type="protein sequence ID" value="GHB54126.1"/>
    <property type="molecule type" value="Genomic_DNA"/>
</dbReference>
<sequence length="69" mass="8220">MKVPDVIERRYYRGIKNLFDIYLPIVEGVFIYDNSDGEPELLAQKTVDGNLVVLNNLKFKEIENYYDYR</sequence>
<protein>
    <submittedName>
        <fullName evidence="1">Uncharacterized protein</fullName>
    </submittedName>
</protein>
<evidence type="ECO:0000313" key="1">
    <source>
        <dbReference type="EMBL" id="GHB54126.1"/>
    </source>
</evidence>
<accession>A0A8J3D6T9</accession>
<name>A0A8J3D6T9_9BACT</name>
<keyword evidence="2" id="KW-1185">Reference proteome</keyword>
<dbReference type="Proteomes" id="UP000598271">
    <property type="component" value="Unassembled WGS sequence"/>
</dbReference>
<organism evidence="1 2">
    <name type="scientific">Persicitalea jodogahamensis</name>
    <dbReference type="NCBI Taxonomy" id="402147"/>
    <lineage>
        <taxon>Bacteria</taxon>
        <taxon>Pseudomonadati</taxon>
        <taxon>Bacteroidota</taxon>
        <taxon>Cytophagia</taxon>
        <taxon>Cytophagales</taxon>
        <taxon>Spirosomataceae</taxon>
        <taxon>Persicitalea</taxon>
    </lineage>
</organism>
<reference evidence="1 2" key="1">
    <citation type="journal article" date="2014" name="Int. J. Syst. Evol. Microbiol.">
        <title>Complete genome sequence of Corynebacterium casei LMG S-19264T (=DSM 44701T), isolated from a smear-ripened cheese.</title>
        <authorList>
            <consortium name="US DOE Joint Genome Institute (JGI-PGF)"/>
            <person name="Walter F."/>
            <person name="Albersmeier A."/>
            <person name="Kalinowski J."/>
            <person name="Ruckert C."/>
        </authorList>
    </citation>
    <scope>NUCLEOTIDE SEQUENCE [LARGE SCALE GENOMIC DNA]</scope>
    <source>
        <strain evidence="1 2">KCTC 12866</strain>
    </source>
</reference>